<evidence type="ECO:0000313" key="2">
    <source>
        <dbReference type="Proteomes" id="UP000499080"/>
    </source>
</evidence>
<gene>
    <name evidence="1" type="ORF">AVEN_259314_1</name>
</gene>
<dbReference type="Proteomes" id="UP000499080">
    <property type="component" value="Unassembled WGS sequence"/>
</dbReference>
<proteinExistence type="predicted"/>
<comment type="caution">
    <text evidence="1">The sequence shown here is derived from an EMBL/GenBank/DDBJ whole genome shotgun (WGS) entry which is preliminary data.</text>
</comment>
<evidence type="ECO:0000313" key="1">
    <source>
        <dbReference type="EMBL" id="GBM53330.1"/>
    </source>
</evidence>
<dbReference type="AlphaFoldDB" id="A0A4Y2GI88"/>
<reference evidence="1 2" key="1">
    <citation type="journal article" date="2019" name="Sci. Rep.">
        <title>Orb-weaving spider Araneus ventricosus genome elucidates the spidroin gene catalogue.</title>
        <authorList>
            <person name="Kono N."/>
            <person name="Nakamura H."/>
            <person name="Ohtoshi R."/>
            <person name="Moran D.A.P."/>
            <person name="Shinohara A."/>
            <person name="Yoshida Y."/>
            <person name="Fujiwara M."/>
            <person name="Mori M."/>
            <person name="Tomita M."/>
            <person name="Arakawa K."/>
        </authorList>
    </citation>
    <scope>NUCLEOTIDE SEQUENCE [LARGE SCALE GENOMIC DNA]</scope>
</reference>
<name>A0A4Y2GI88_ARAVE</name>
<organism evidence="1 2">
    <name type="scientific">Araneus ventricosus</name>
    <name type="common">Orbweaver spider</name>
    <name type="synonym">Epeira ventricosa</name>
    <dbReference type="NCBI Taxonomy" id="182803"/>
    <lineage>
        <taxon>Eukaryota</taxon>
        <taxon>Metazoa</taxon>
        <taxon>Ecdysozoa</taxon>
        <taxon>Arthropoda</taxon>
        <taxon>Chelicerata</taxon>
        <taxon>Arachnida</taxon>
        <taxon>Araneae</taxon>
        <taxon>Araneomorphae</taxon>
        <taxon>Entelegynae</taxon>
        <taxon>Araneoidea</taxon>
        <taxon>Araneidae</taxon>
        <taxon>Araneus</taxon>
    </lineage>
</organism>
<accession>A0A4Y2GI88</accession>
<protein>
    <submittedName>
        <fullName evidence="1">Uncharacterized protein</fullName>
    </submittedName>
</protein>
<dbReference type="EMBL" id="BGPR01001413">
    <property type="protein sequence ID" value="GBM53330.1"/>
    <property type="molecule type" value="Genomic_DNA"/>
</dbReference>
<keyword evidence="2" id="KW-1185">Reference proteome</keyword>
<sequence>MRKRCIIHDVESDSARECQKLKNEFYSTVATILILHIFKRRFITVELWARGTKPIDSFRQNERARTDPSQGGFSRIGKLGASFKRCALQTCFASAESAGHRADCRCGENCAQMTHAETISRGVVAGYNRTAE</sequence>